<dbReference type="InterPro" id="IPR036259">
    <property type="entry name" value="MFS_trans_sf"/>
</dbReference>
<evidence type="ECO:0000256" key="2">
    <source>
        <dbReference type="ARBA" id="ARBA00022448"/>
    </source>
</evidence>
<keyword evidence="5 6" id="KW-0472">Membrane</keyword>
<dbReference type="InterPro" id="IPR020846">
    <property type="entry name" value="MFS_dom"/>
</dbReference>
<dbReference type="Pfam" id="PF07690">
    <property type="entry name" value="MFS_1"/>
    <property type="match status" value="1"/>
</dbReference>
<feature type="transmembrane region" description="Helical" evidence="6">
    <location>
        <begin position="64"/>
        <end position="84"/>
    </location>
</feature>
<feature type="transmembrane region" description="Helical" evidence="6">
    <location>
        <begin position="394"/>
        <end position="416"/>
    </location>
</feature>
<accession>A0A3P1WU95</accession>
<protein>
    <submittedName>
        <fullName evidence="8">MFS transporter</fullName>
    </submittedName>
</protein>
<feature type="transmembrane region" description="Helical" evidence="6">
    <location>
        <begin position="304"/>
        <end position="324"/>
    </location>
</feature>
<evidence type="ECO:0000259" key="7">
    <source>
        <dbReference type="PROSITE" id="PS50850"/>
    </source>
</evidence>
<feature type="transmembrane region" description="Helical" evidence="6">
    <location>
        <begin position="231"/>
        <end position="253"/>
    </location>
</feature>
<feature type="transmembrane region" description="Helical" evidence="6">
    <location>
        <begin position="30"/>
        <end position="52"/>
    </location>
</feature>
<dbReference type="PANTHER" id="PTHR12778">
    <property type="entry name" value="SOLUTE CARRIER FAMILY 33 ACETYL-COA TRANSPORTER -RELATED"/>
    <property type="match status" value="1"/>
</dbReference>
<evidence type="ECO:0000256" key="1">
    <source>
        <dbReference type="ARBA" id="ARBA00004651"/>
    </source>
</evidence>
<feature type="transmembrane region" description="Helical" evidence="6">
    <location>
        <begin position="123"/>
        <end position="144"/>
    </location>
</feature>
<proteinExistence type="predicted"/>
<comment type="caution">
    <text evidence="8">The sequence shown here is derived from an EMBL/GenBank/DDBJ whole genome shotgun (WGS) entry which is preliminary data.</text>
</comment>
<dbReference type="PANTHER" id="PTHR12778:SF10">
    <property type="entry name" value="MAJOR FACILITATOR SUPERFAMILY DOMAIN-CONTAINING PROTEIN 3"/>
    <property type="match status" value="1"/>
</dbReference>
<feature type="transmembrane region" description="Helical" evidence="6">
    <location>
        <begin position="330"/>
        <end position="355"/>
    </location>
</feature>
<dbReference type="OrthoDB" id="9787815at2"/>
<reference evidence="8 9" key="1">
    <citation type="submission" date="2018-11" db="EMBL/GenBank/DDBJ databases">
        <title>Genomes From Bacteria Associated with the Canine Oral Cavity: a Test Case for Automated Genome-Based Taxonomic Assignment.</title>
        <authorList>
            <person name="Coil D.A."/>
            <person name="Jospin G."/>
            <person name="Darling A.E."/>
            <person name="Wallis C."/>
            <person name="Davis I.J."/>
            <person name="Harris S."/>
            <person name="Eisen J.A."/>
            <person name="Holcombe L.J."/>
            <person name="O'Flynn C."/>
        </authorList>
    </citation>
    <scope>NUCLEOTIDE SEQUENCE [LARGE SCALE GENOMIC DNA]</scope>
    <source>
        <strain evidence="8 9">OH2822_COT-296</strain>
    </source>
</reference>
<keyword evidence="2" id="KW-0813">Transport</keyword>
<evidence type="ECO:0000256" key="4">
    <source>
        <dbReference type="ARBA" id="ARBA00022989"/>
    </source>
</evidence>
<dbReference type="InterPro" id="IPR004752">
    <property type="entry name" value="AmpG_permease/AT-1"/>
</dbReference>
<evidence type="ECO:0000313" key="8">
    <source>
        <dbReference type="EMBL" id="RRD50174.1"/>
    </source>
</evidence>
<feature type="transmembrane region" description="Helical" evidence="6">
    <location>
        <begin position="96"/>
        <end position="117"/>
    </location>
</feature>
<feature type="transmembrane region" description="Helical" evidence="6">
    <location>
        <begin position="188"/>
        <end position="210"/>
    </location>
</feature>
<evidence type="ECO:0000256" key="6">
    <source>
        <dbReference type="SAM" id="Phobius"/>
    </source>
</evidence>
<dbReference type="Gene3D" id="1.20.1250.20">
    <property type="entry name" value="MFS general substrate transporter like domains"/>
    <property type="match status" value="1"/>
</dbReference>
<evidence type="ECO:0000256" key="5">
    <source>
        <dbReference type="ARBA" id="ARBA00023136"/>
    </source>
</evidence>
<feature type="domain" description="Major facilitator superfamily (MFS) profile" evidence="7">
    <location>
        <begin position="14"/>
        <end position="420"/>
    </location>
</feature>
<evidence type="ECO:0000256" key="3">
    <source>
        <dbReference type="ARBA" id="ARBA00022692"/>
    </source>
</evidence>
<dbReference type="EMBL" id="RQYT01000008">
    <property type="protein sequence ID" value="RRD50174.1"/>
    <property type="molecule type" value="Genomic_DNA"/>
</dbReference>
<dbReference type="GO" id="GO:0022857">
    <property type="term" value="F:transmembrane transporter activity"/>
    <property type="evidence" value="ECO:0007669"/>
    <property type="project" value="InterPro"/>
</dbReference>
<feature type="transmembrane region" description="Helical" evidence="6">
    <location>
        <begin position="367"/>
        <end position="388"/>
    </location>
</feature>
<comment type="subcellular location">
    <subcellularLocation>
        <location evidence="1">Cell membrane</location>
        <topology evidence="1">Multi-pass membrane protein</topology>
    </subcellularLocation>
</comment>
<dbReference type="InterPro" id="IPR011701">
    <property type="entry name" value="MFS"/>
</dbReference>
<organism evidence="8 9">
    <name type="scientific">Arachnia propionica</name>
    <dbReference type="NCBI Taxonomy" id="1750"/>
    <lineage>
        <taxon>Bacteria</taxon>
        <taxon>Bacillati</taxon>
        <taxon>Actinomycetota</taxon>
        <taxon>Actinomycetes</taxon>
        <taxon>Propionibacteriales</taxon>
        <taxon>Propionibacteriaceae</taxon>
        <taxon>Arachnia</taxon>
    </lineage>
</organism>
<keyword evidence="3 6" id="KW-0812">Transmembrane</keyword>
<evidence type="ECO:0000313" key="9">
    <source>
        <dbReference type="Proteomes" id="UP000280935"/>
    </source>
</evidence>
<dbReference type="SUPFAM" id="SSF103473">
    <property type="entry name" value="MFS general substrate transporter"/>
    <property type="match status" value="1"/>
</dbReference>
<keyword evidence="4 6" id="KW-1133">Transmembrane helix</keyword>
<gene>
    <name evidence="8" type="ORF">EII35_05345</name>
</gene>
<sequence>MSPSPSTEAARSALQPTAATGQLMGRTRRLTLVATLYSTQNLCLAAYNYTFLIAAQRAGMSLEVLGAAAGLALIIVLKFLWAPLVDRFGSRLLGHYRGWLILCHVALTLGALGLALLSPARDFATILTVFAVMFVFAGTQDVAADATTTRLLGATDRGIGNGAQAAGASFAQVVGGGLLLMISGTFGWSVAMVVLALLSALPLALILSWPENRTSAHLAKPHVTPRTIIAFFRRPGVAIWAFVIMPLYVAGGTVSYNLLRPMLTAAGWPEESLAAVIVIGGGVAGTLSGLLGGWFIARLGRRRSLLWLGLVQLVGTAATIWLSLDPRSTVTAVAVTVLSNAGFAAASAVTLTIAMDLTRLESSGTDFTTLTTISGVIMVVAGGSGVAFAGSAGFTIVSVVATVLAAAGLAITYLIVDKTLAHTNPTTADAV</sequence>
<feature type="transmembrane region" description="Helical" evidence="6">
    <location>
        <begin position="273"/>
        <end position="297"/>
    </location>
</feature>
<dbReference type="Proteomes" id="UP000280935">
    <property type="component" value="Unassembled WGS sequence"/>
</dbReference>
<dbReference type="AlphaFoldDB" id="A0A3P1WU95"/>
<dbReference type="PROSITE" id="PS50850">
    <property type="entry name" value="MFS"/>
    <property type="match status" value="1"/>
</dbReference>
<dbReference type="GO" id="GO:0005886">
    <property type="term" value="C:plasma membrane"/>
    <property type="evidence" value="ECO:0007669"/>
    <property type="project" value="UniProtKB-SubCell"/>
</dbReference>
<name>A0A3P1WU95_9ACTN</name>